<organism evidence="15 16">
    <name type="scientific">Candidatus Salinicoccus stercoripullorum</name>
    <dbReference type="NCBI Taxonomy" id="2838756"/>
    <lineage>
        <taxon>Bacteria</taxon>
        <taxon>Bacillati</taxon>
        <taxon>Bacillota</taxon>
        <taxon>Bacilli</taxon>
        <taxon>Bacillales</taxon>
        <taxon>Staphylococcaceae</taxon>
        <taxon>Salinicoccus</taxon>
    </lineage>
</organism>
<evidence type="ECO:0000256" key="3">
    <source>
        <dbReference type="ARBA" id="ARBA00012438"/>
    </source>
</evidence>
<dbReference type="Pfam" id="PF02518">
    <property type="entry name" value="HATPase_c"/>
    <property type="match status" value="1"/>
</dbReference>
<accession>A0A9D1QHL7</accession>
<dbReference type="GO" id="GO:0007234">
    <property type="term" value="P:osmosensory signaling via phosphorelay pathway"/>
    <property type="evidence" value="ECO:0007669"/>
    <property type="project" value="TreeGrafter"/>
</dbReference>
<dbReference type="PANTHER" id="PTHR42878">
    <property type="entry name" value="TWO-COMPONENT HISTIDINE KINASE"/>
    <property type="match status" value="1"/>
</dbReference>
<evidence type="ECO:0000256" key="9">
    <source>
        <dbReference type="ARBA" id="ARBA00022840"/>
    </source>
</evidence>
<keyword evidence="4" id="KW-1003">Cell membrane</keyword>
<dbReference type="GO" id="GO:0005524">
    <property type="term" value="F:ATP binding"/>
    <property type="evidence" value="ECO:0007669"/>
    <property type="project" value="UniProtKB-KW"/>
</dbReference>
<dbReference type="GO" id="GO:0030295">
    <property type="term" value="F:protein kinase activator activity"/>
    <property type="evidence" value="ECO:0007669"/>
    <property type="project" value="TreeGrafter"/>
</dbReference>
<dbReference type="SMART" id="SM00388">
    <property type="entry name" value="HisKA"/>
    <property type="match status" value="1"/>
</dbReference>
<evidence type="ECO:0000313" key="16">
    <source>
        <dbReference type="Proteomes" id="UP000823989"/>
    </source>
</evidence>
<gene>
    <name evidence="15" type="ORF">H9891_03355</name>
</gene>
<dbReference type="InterPro" id="IPR036890">
    <property type="entry name" value="HATPase_C_sf"/>
</dbReference>
<evidence type="ECO:0000256" key="4">
    <source>
        <dbReference type="ARBA" id="ARBA00022475"/>
    </source>
</evidence>
<dbReference type="AlphaFoldDB" id="A0A9D1QHL7"/>
<keyword evidence="12" id="KW-0812">Transmembrane</keyword>
<dbReference type="GO" id="GO:0005886">
    <property type="term" value="C:plasma membrane"/>
    <property type="evidence" value="ECO:0007669"/>
    <property type="project" value="UniProtKB-SubCell"/>
</dbReference>
<dbReference type="PROSITE" id="PS50109">
    <property type="entry name" value="HIS_KIN"/>
    <property type="match status" value="1"/>
</dbReference>
<dbReference type="EC" id="2.7.13.3" evidence="3"/>
<dbReference type="SUPFAM" id="SSF158472">
    <property type="entry name" value="HAMP domain-like"/>
    <property type="match status" value="1"/>
</dbReference>
<dbReference type="Gene3D" id="6.10.340.10">
    <property type="match status" value="1"/>
</dbReference>
<dbReference type="InterPro" id="IPR036097">
    <property type="entry name" value="HisK_dim/P_sf"/>
</dbReference>
<sequence length="565" mass="65312">MKVLNSVVTKLWLTIILIVTTVLIILSVILSMYFRNYMLNSTETLLEEEISRAEEIVLSKHDNQDLNATLLREDNLIFYRDGQMLSQQSATDREIYSRIIEGDGEGNTFLLEDIEGHDYMVRVSNLSDFSDSEMAIIKYRDLEDINESMAAVTMIIIASGFVLFIITTSFAFFLINRITRPLISLKDAAFKTAKGKYNTLETKSRDEIGELTLAFNKMNNDIQSNVEQIEHEKNLREQIFTSINEGVLYFDSRVELMYSNKKGNYLYDRMKSEPEKFEDFQNDIREIVEYREPAIERVDINDRHMQFSYTPVEQEDELFGVILLIRDITEEVNTEKMRSEFIANVSHELKTPMVMLSGYSEALIDDIVTEPEEIKEMAGIIKDESDRMNTMVNELISIARMDTGSDFFNIDENDLGELLDKLASRFRHEMQENGITFNIEADDSDPVFHFDYDKMNQVLTNLLDNAIRYTSEGDDITIETRDIGRFKIIEVRDTGAGILPEHQGRVFERFYKVDESRTRGKHGTGLGLYIVRSIIHRHNGTIELESESGRGTAFRISLPKTHEER</sequence>
<dbReference type="SMART" id="SM00387">
    <property type="entry name" value="HATPase_c"/>
    <property type="match status" value="1"/>
</dbReference>
<proteinExistence type="predicted"/>
<dbReference type="Gene3D" id="3.30.565.10">
    <property type="entry name" value="Histidine kinase-like ATPase, C-terminal domain"/>
    <property type="match status" value="1"/>
</dbReference>
<evidence type="ECO:0000259" key="13">
    <source>
        <dbReference type="PROSITE" id="PS50109"/>
    </source>
</evidence>
<dbReference type="Proteomes" id="UP000823989">
    <property type="component" value="Unassembled WGS sequence"/>
</dbReference>
<evidence type="ECO:0000256" key="2">
    <source>
        <dbReference type="ARBA" id="ARBA00004651"/>
    </source>
</evidence>
<keyword evidence="8 15" id="KW-0418">Kinase</keyword>
<comment type="caution">
    <text evidence="15">The sequence shown here is derived from an EMBL/GenBank/DDBJ whole genome shotgun (WGS) entry which is preliminary data.</text>
</comment>
<dbReference type="SUPFAM" id="SSF47384">
    <property type="entry name" value="Homodimeric domain of signal transducing histidine kinase"/>
    <property type="match status" value="1"/>
</dbReference>
<dbReference type="CDD" id="cd00082">
    <property type="entry name" value="HisKA"/>
    <property type="match status" value="1"/>
</dbReference>
<name>A0A9D1QHL7_9STAP</name>
<evidence type="ECO:0000259" key="14">
    <source>
        <dbReference type="PROSITE" id="PS50885"/>
    </source>
</evidence>
<evidence type="ECO:0000256" key="6">
    <source>
        <dbReference type="ARBA" id="ARBA00022679"/>
    </source>
</evidence>
<dbReference type="PROSITE" id="PS50885">
    <property type="entry name" value="HAMP"/>
    <property type="match status" value="1"/>
</dbReference>
<evidence type="ECO:0000256" key="8">
    <source>
        <dbReference type="ARBA" id="ARBA00022777"/>
    </source>
</evidence>
<dbReference type="FunFam" id="1.10.287.130:FF:000001">
    <property type="entry name" value="Two-component sensor histidine kinase"/>
    <property type="match status" value="1"/>
</dbReference>
<keyword evidence="5" id="KW-0597">Phosphoprotein</keyword>
<dbReference type="CDD" id="cd06225">
    <property type="entry name" value="HAMP"/>
    <property type="match status" value="1"/>
</dbReference>
<keyword evidence="10" id="KW-0902">Two-component regulatory system</keyword>
<dbReference type="Gene3D" id="3.30.450.20">
    <property type="entry name" value="PAS domain"/>
    <property type="match status" value="1"/>
</dbReference>
<keyword evidence="11 12" id="KW-0472">Membrane</keyword>
<feature type="domain" description="Histidine kinase" evidence="13">
    <location>
        <begin position="344"/>
        <end position="562"/>
    </location>
</feature>
<keyword evidence="12" id="KW-1133">Transmembrane helix</keyword>
<evidence type="ECO:0000256" key="10">
    <source>
        <dbReference type="ARBA" id="ARBA00023012"/>
    </source>
</evidence>
<dbReference type="InterPro" id="IPR003594">
    <property type="entry name" value="HATPase_dom"/>
</dbReference>
<dbReference type="FunFam" id="3.30.565.10:FF:000006">
    <property type="entry name" value="Sensor histidine kinase WalK"/>
    <property type="match status" value="1"/>
</dbReference>
<keyword evidence="9" id="KW-0067">ATP-binding</keyword>
<feature type="transmembrane region" description="Helical" evidence="12">
    <location>
        <begin position="12"/>
        <end position="34"/>
    </location>
</feature>
<dbReference type="InterPro" id="IPR004358">
    <property type="entry name" value="Sig_transdc_His_kin-like_C"/>
</dbReference>
<dbReference type="GO" id="GO:0000156">
    <property type="term" value="F:phosphorelay response regulator activity"/>
    <property type="evidence" value="ECO:0007669"/>
    <property type="project" value="TreeGrafter"/>
</dbReference>
<comment type="subcellular location">
    <subcellularLocation>
        <location evidence="2">Cell membrane</location>
        <topology evidence="2">Multi-pass membrane protein</topology>
    </subcellularLocation>
</comment>
<dbReference type="InterPro" id="IPR003661">
    <property type="entry name" value="HisK_dim/P_dom"/>
</dbReference>
<keyword evidence="6" id="KW-0808">Transferase</keyword>
<dbReference type="EMBL" id="DXHR01000011">
    <property type="protein sequence ID" value="HIW12176.1"/>
    <property type="molecule type" value="Genomic_DNA"/>
</dbReference>
<dbReference type="PRINTS" id="PR00344">
    <property type="entry name" value="BCTRLSENSOR"/>
</dbReference>
<evidence type="ECO:0000256" key="1">
    <source>
        <dbReference type="ARBA" id="ARBA00000085"/>
    </source>
</evidence>
<dbReference type="Pfam" id="PF00512">
    <property type="entry name" value="HisKA"/>
    <property type="match status" value="1"/>
</dbReference>
<dbReference type="Gene3D" id="1.10.287.130">
    <property type="match status" value="1"/>
</dbReference>
<dbReference type="SUPFAM" id="SSF55874">
    <property type="entry name" value="ATPase domain of HSP90 chaperone/DNA topoisomerase II/histidine kinase"/>
    <property type="match status" value="1"/>
</dbReference>
<dbReference type="InterPro" id="IPR005467">
    <property type="entry name" value="His_kinase_dom"/>
</dbReference>
<dbReference type="SMART" id="SM00304">
    <property type="entry name" value="HAMP"/>
    <property type="match status" value="1"/>
</dbReference>
<feature type="domain" description="HAMP" evidence="14">
    <location>
        <begin position="176"/>
        <end position="227"/>
    </location>
</feature>
<evidence type="ECO:0000256" key="7">
    <source>
        <dbReference type="ARBA" id="ARBA00022741"/>
    </source>
</evidence>
<evidence type="ECO:0000256" key="5">
    <source>
        <dbReference type="ARBA" id="ARBA00022553"/>
    </source>
</evidence>
<dbReference type="InterPro" id="IPR050351">
    <property type="entry name" value="BphY/WalK/GraS-like"/>
</dbReference>
<dbReference type="InterPro" id="IPR003660">
    <property type="entry name" value="HAMP_dom"/>
</dbReference>
<dbReference type="PANTHER" id="PTHR42878:SF3">
    <property type="entry name" value="HISTIDINE PROTEIN KINASE SAES"/>
    <property type="match status" value="1"/>
</dbReference>
<protein>
    <recommendedName>
        <fullName evidence="3">histidine kinase</fullName>
        <ecNumber evidence="3">2.7.13.3</ecNumber>
    </recommendedName>
</protein>
<evidence type="ECO:0000313" key="15">
    <source>
        <dbReference type="EMBL" id="HIW12176.1"/>
    </source>
</evidence>
<dbReference type="Pfam" id="PF00672">
    <property type="entry name" value="HAMP"/>
    <property type="match status" value="1"/>
</dbReference>
<keyword evidence="7" id="KW-0547">Nucleotide-binding</keyword>
<dbReference type="GO" id="GO:0000155">
    <property type="term" value="F:phosphorelay sensor kinase activity"/>
    <property type="evidence" value="ECO:0007669"/>
    <property type="project" value="InterPro"/>
</dbReference>
<feature type="transmembrane region" description="Helical" evidence="12">
    <location>
        <begin position="150"/>
        <end position="175"/>
    </location>
</feature>
<reference evidence="15" key="1">
    <citation type="journal article" date="2021" name="PeerJ">
        <title>Extensive microbial diversity within the chicken gut microbiome revealed by metagenomics and culture.</title>
        <authorList>
            <person name="Gilroy R."/>
            <person name="Ravi A."/>
            <person name="Getino M."/>
            <person name="Pursley I."/>
            <person name="Horton D.L."/>
            <person name="Alikhan N.F."/>
            <person name="Baker D."/>
            <person name="Gharbi K."/>
            <person name="Hall N."/>
            <person name="Watson M."/>
            <person name="Adriaenssens E.M."/>
            <person name="Foster-Nyarko E."/>
            <person name="Jarju S."/>
            <person name="Secka A."/>
            <person name="Antonio M."/>
            <person name="Oren A."/>
            <person name="Chaudhuri R.R."/>
            <person name="La Ragione R."/>
            <person name="Hildebrand F."/>
            <person name="Pallen M.J."/>
        </authorList>
    </citation>
    <scope>NUCLEOTIDE SEQUENCE</scope>
    <source>
        <strain evidence="15">ChiHjej13B12-752</strain>
    </source>
</reference>
<evidence type="ECO:0000256" key="12">
    <source>
        <dbReference type="SAM" id="Phobius"/>
    </source>
</evidence>
<reference evidence="15" key="2">
    <citation type="submission" date="2021-04" db="EMBL/GenBank/DDBJ databases">
        <authorList>
            <person name="Gilroy R."/>
        </authorList>
    </citation>
    <scope>NUCLEOTIDE SEQUENCE</scope>
    <source>
        <strain evidence="15">ChiHjej13B12-752</strain>
    </source>
</reference>
<evidence type="ECO:0000256" key="11">
    <source>
        <dbReference type="ARBA" id="ARBA00023136"/>
    </source>
</evidence>
<comment type="catalytic activity">
    <reaction evidence="1">
        <text>ATP + protein L-histidine = ADP + protein N-phospho-L-histidine.</text>
        <dbReference type="EC" id="2.7.13.3"/>
    </reaction>
</comment>